<dbReference type="InterPro" id="IPR002912">
    <property type="entry name" value="ACT_dom"/>
</dbReference>
<keyword evidence="4" id="KW-0732">Signal</keyword>
<organism evidence="6">
    <name type="scientific">Oryza meridionalis</name>
    <dbReference type="NCBI Taxonomy" id="40149"/>
    <lineage>
        <taxon>Eukaryota</taxon>
        <taxon>Viridiplantae</taxon>
        <taxon>Streptophyta</taxon>
        <taxon>Embryophyta</taxon>
        <taxon>Tracheophyta</taxon>
        <taxon>Spermatophyta</taxon>
        <taxon>Magnoliopsida</taxon>
        <taxon>Liliopsida</taxon>
        <taxon>Poales</taxon>
        <taxon>Poaceae</taxon>
        <taxon>BOP clade</taxon>
        <taxon>Oryzoideae</taxon>
        <taxon>Oryzeae</taxon>
        <taxon>Oryzinae</taxon>
        <taxon>Oryza</taxon>
    </lineage>
</organism>
<dbReference type="Gene3D" id="3.30.70.260">
    <property type="match status" value="1"/>
</dbReference>
<reference evidence="6" key="2">
    <citation type="submission" date="2018-05" db="EMBL/GenBank/DDBJ databases">
        <title>OmerRS3 (Oryza meridionalis Reference Sequence Version 3).</title>
        <authorList>
            <person name="Zhang J."/>
            <person name="Kudrna D."/>
            <person name="Lee S."/>
            <person name="Talag J."/>
            <person name="Welchert J."/>
            <person name="Wing R.A."/>
        </authorList>
    </citation>
    <scope>NUCLEOTIDE SEQUENCE [LARGE SCALE GENOMIC DNA]</scope>
    <source>
        <strain evidence="6">cv. OR44</strain>
    </source>
</reference>
<dbReference type="SUPFAM" id="SSF55021">
    <property type="entry name" value="ACT-like"/>
    <property type="match status" value="2"/>
</dbReference>
<comment type="function">
    <text evidence="2">Binds amino acids.</text>
</comment>
<dbReference type="GO" id="GO:0016597">
    <property type="term" value="F:amino acid binding"/>
    <property type="evidence" value="ECO:0007669"/>
    <property type="project" value="UniProtKB-UniRule"/>
</dbReference>
<dbReference type="InterPro" id="IPR040217">
    <property type="entry name" value="ACR1-12"/>
</dbReference>
<keyword evidence="1 2" id="KW-0677">Repeat</keyword>
<evidence type="ECO:0000313" key="7">
    <source>
        <dbReference type="Proteomes" id="UP000008021"/>
    </source>
</evidence>
<evidence type="ECO:0000256" key="1">
    <source>
        <dbReference type="ARBA" id="ARBA00022737"/>
    </source>
</evidence>
<feature type="compositionally biased region" description="Low complexity" evidence="3">
    <location>
        <begin position="522"/>
        <end position="536"/>
    </location>
</feature>
<dbReference type="AlphaFoldDB" id="A0A0E0D637"/>
<sequence>MGCFHRVVFISFVYFSSPLFLDVTTTDAIGDVGSSYVSGPYFEPDFDPLLYRFGTPGVVVDNETREDCTLVKVDSVNRDGVLLEMVQLLTDLDLVISKSYISSDVFHVTDQMGRKLTDPSLPEFIQRALVPCQRPGGNGPSPRFTTCLGNVVGPGGPDVSDCAALEFTVHDRPGLLSSITQVLADNGCHVASGQAWTHSGRAAGVLYVTTAGGGAAAEAAPAPSRWEHIEGLVDAVMGAREKLTGERHWVSMSAPVEGRVHTERRLHQLMHDDRDYESGPAATPVDEEHFSMGDKAATTARLARRVETRVSIESWEERGYAVVKMTSRDRPKLLFDTVCALTDMHYVVFHATVGSQGPLAIQVHQLHAASPRCRADLVVVDEWRHEWTQEYYIRHKDGRTVDSNAERQKVSRCLVAAVERRASHGAKVEVRAADRSGLLSDFTRMLREHGLSLLRVELKRRKDETVGTFYLVTDAGGEVRAEALHAVRARVGKVGISFEVAKDAPGWPPVRKTSVPAPPAEAAPAVATPAAPPAAEGQERPRSSLGSLLWSHLGKLSNNFGYIKS</sequence>
<dbReference type="Pfam" id="PF01842">
    <property type="entry name" value="ACT"/>
    <property type="match status" value="2"/>
</dbReference>
<dbReference type="EnsemblPlants" id="OMERI03G29590.1">
    <property type="protein sequence ID" value="OMERI03G29590.1"/>
    <property type="gene ID" value="OMERI03G29590"/>
</dbReference>
<evidence type="ECO:0000256" key="2">
    <source>
        <dbReference type="RuleBase" id="RU369043"/>
    </source>
</evidence>
<protein>
    <recommendedName>
        <fullName evidence="2">ACT domain-containing protein ACR</fullName>
    </recommendedName>
    <alternativeName>
        <fullName evidence="2">Protein ACT DOMAIN REPEATS</fullName>
    </alternativeName>
</protein>
<evidence type="ECO:0000256" key="3">
    <source>
        <dbReference type="SAM" id="MobiDB-lite"/>
    </source>
</evidence>
<evidence type="ECO:0000256" key="4">
    <source>
        <dbReference type="SAM" id="SignalP"/>
    </source>
</evidence>
<feature type="signal peptide" evidence="4">
    <location>
        <begin position="1"/>
        <end position="18"/>
    </location>
</feature>
<keyword evidence="7" id="KW-1185">Reference proteome</keyword>
<name>A0A0E0D637_9ORYZ</name>
<dbReference type="InterPro" id="IPR045865">
    <property type="entry name" value="ACT-like_dom_sf"/>
</dbReference>
<feature type="domain" description="ACT" evidence="5">
    <location>
        <begin position="164"/>
        <end position="250"/>
    </location>
</feature>
<evidence type="ECO:0000313" key="6">
    <source>
        <dbReference type="EnsemblPlants" id="OMERI03G29590.1"/>
    </source>
</evidence>
<dbReference type="Gramene" id="OMERI03G29590.1">
    <property type="protein sequence ID" value="OMERI03G29590.1"/>
    <property type="gene ID" value="OMERI03G29590"/>
</dbReference>
<accession>A0A0E0D637</accession>
<feature type="region of interest" description="Disordered" evidence="3">
    <location>
        <begin position="507"/>
        <end position="543"/>
    </location>
</feature>
<dbReference type="Proteomes" id="UP000008021">
    <property type="component" value="Chromosome 3"/>
</dbReference>
<dbReference type="PROSITE" id="PS51671">
    <property type="entry name" value="ACT"/>
    <property type="match status" value="2"/>
</dbReference>
<proteinExistence type="predicted"/>
<dbReference type="PANTHER" id="PTHR31096">
    <property type="entry name" value="ACT DOMAIN-CONTAINING PROTEIN ACR4-RELATED"/>
    <property type="match status" value="1"/>
</dbReference>
<dbReference type="PANTHER" id="PTHR31096:SF7">
    <property type="entry name" value="ACT DOMAIN-CONTAINING PROTEIN ACR1"/>
    <property type="match status" value="1"/>
</dbReference>
<reference evidence="6" key="1">
    <citation type="submission" date="2015-04" db="UniProtKB">
        <authorList>
            <consortium name="EnsemblPlants"/>
        </authorList>
    </citation>
    <scope>IDENTIFICATION</scope>
</reference>
<feature type="domain" description="ACT" evidence="5">
    <location>
        <begin position="427"/>
        <end position="505"/>
    </location>
</feature>
<feature type="chain" id="PRO_5002356880" description="ACT domain-containing protein ACR" evidence="4">
    <location>
        <begin position="19"/>
        <end position="565"/>
    </location>
</feature>
<evidence type="ECO:0000259" key="5">
    <source>
        <dbReference type="PROSITE" id="PS51671"/>
    </source>
</evidence>